<dbReference type="SMART" id="SM00506">
    <property type="entry name" value="A1pp"/>
    <property type="match status" value="1"/>
</dbReference>
<feature type="domain" description="Macro" evidence="12">
    <location>
        <begin position="42"/>
        <end position="201"/>
    </location>
</feature>
<evidence type="ECO:0000256" key="6">
    <source>
        <dbReference type="ARBA" id="ARBA00022917"/>
    </source>
</evidence>
<protein>
    <recommendedName>
        <fullName evidence="2">valine--tRNA ligase</fullName>
        <ecNumber evidence="2">6.1.1.9</ecNumber>
    </recommendedName>
    <alternativeName>
        <fullName evidence="8">Valyl-tRNA synthetase</fullName>
    </alternativeName>
</protein>
<evidence type="ECO:0000313" key="14">
    <source>
        <dbReference type="Proteomes" id="UP000494106"/>
    </source>
</evidence>
<reference evidence="13 14" key="1">
    <citation type="submission" date="2020-04" db="EMBL/GenBank/DDBJ databases">
        <authorList>
            <person name="Wallbank WR R."/>
            <person name="Pardo Diaz C."/>
            <person name="Kozak K."/>
            <person name="Martin S."/>
            <person name="Jiggins C."/>
            <person name="Moest M."/>
            <person name="Warren A I."/>
            <person name="Byers J.R.P. K."/>
            <person name="Montejo-Kovacevich G."/>
            <person name="Yen C E."/>
        </authorList>
    </citation>
    <scope>NUCLEOTIDE SEQUENCE [LARGE SCALE GENOMIC DNA]</scope>
</reference>
<dbReference type="InterPro" id="IPR002303">
    <property type="entry name" value="Valyl-tRNA_ligase"/>
</dbReference>
<keyword evidence="7 10" id="KW-0030">Aminoacyl-tRNA synthetase</keyword>
<evidence type="ECO:0000256" key="4">
    <source>
        <dbReference type="ARBA" id="ARBA00022741"/>
    </source>
</evidence>
<dbReference type="Gene3D" id="3.90.740.10">
    <property type="entry name" value="Valyl/Leucyl/Isoleucyl-tRNA synthetase, editing domain"/>
    <property type="match status" value="1"/>
</dbReference>
<evidence type="ECO:0000256" key="10">
    <source>
        <dbReference type="RuleBase" id="RU363035"/>
    </source>
</evidence>
<dbReference type="PROSITE" id="PS51154">
    <property type="entry name" value="MACRO"/>
    <property type="match status" value="1"/>
</dbReference>
<dbReference type="Gene3D" id="3.40.50.620">
    <property type="entry name" value="HUPs"/>
    <property type="match status" value="2"/>
</dbReference>
<comment type="similarity">
    <text evidence="1 10">Belongs to the class-I aminoacyl-tRNA synthetase family.</text>
</comment>
<dbReference type="SUPFAM" id="SSF47323">
    <property type="entry name" value="Anticodon-binding domain of a subclass of class I aminoacyl-tRNA synthetases"/>
    <property type="match status" value="1"/>
</dbReference>
<keyword evidence="14" id="KW-1185">Reference proteome</keyword>
<sequence>MNSEGYVSLKSIDRWCDYYSKNKYLRGKPRTLDDSRQFSKIKINPYLNKDFCKKVSLYRGDISKLEVDAIVNSANSIFKHDGGVDSIIHDAAGPLLEEECRTLGGCRTGDAKITGAYNLRAKYVIHTVGPQDGSPSKLESCYQKCYSFQKDYNIRSFAFPCIATGVYKFPNRLAANIALSVTRKFLESPESAGVERIRRVSDTTHVTIQRVNRVAPAYDPLNVEKTKYDSWDKRNLFKAENNSSKPRFSMILPPPNVTGKLHLGHALACTVQDVIARHKRSTGHNVLWLPGIDHAGIATQGIVEKHLKSQGVNRQDIGREEFVDEVWKWKEKHGHTIFNQLRTLGCSLDWSRQAFTMDPAHTRAVNKAFLDLCKQGYIYRKKALVNWCNALQSTVSDIEVDNIQISGPTDVNVPGYDSPVKFGQLYNLVYKIDDSTEEIVVSTTTPETMLGDTAIAVNPKDARYSHLRGKKAVHPFRDTLIPIIFDAFVDMKLGSGAVKITPAHSKVDYEISKRHNLPLIEVIDEDGLMKNTEIFDDMKKYTCREEIVQKLNDMKLLKGVTPHQMTLPICNRTGDVIDYLPKEQWFLTSKSLNEKAAMLVKGGHLKLIPDKFVKNWLDWTGDNRDWCISRQLWWGHQIPAYKCTNDQNVVWIPATEKADARTQGAKLLRCLPEDVETEKDTDVLDTWFSSAVYPFAVLGWPHSNENKDFKQFYPLSLMATAHDILGFWVHRMVILGLALTDKLPFNEVLLHGLICDSKGAKMSKSKGNVIDPVDVINGIKLEEMNSKSKKMYANGLLSEDELSKALDYHEANFSNTNGIPRCGADALRFTLLSHDIKSHFINFDVAMCNANKLFCNKIWQSVNYTGLAYTKLKKIDGKITTDDLTVFDRWILSKLASMVKTVNTSMENYDFHLATKALRLFTYNQFCDFYLETTKAGFEDKNPKLGYAHAHTLSVVLNTTLRCLAPFMIYLTDELIEKIPNFKSNIIHNYVDTFNDYFDFPKYKDFEKWRSDDAEKKVNDIMNTITQIRELKGLYNISNKLRPGVYINTTNSTLMSDFKINEKTILNLTKCSKLTFGDTPTDYVLKTTISNDTQVGLELSGEEAREAILRAREKLHKRIIRTEALLAKLESKYSSIHYLTTVSKEVQMSDKEKLLKKKKELKELQKLI</sequence>
<keyword evidence="4 10" id="KW-0547">Nucleotide-binding</keyword>
<dbReference type="Gene3D" id="3.40.220.10">
    <property type="entry name" value="Leucine Aminopeptidase, subunit E, domain 1"/>
    <property type="match status" value="1"/>
</dbReference>
<keyword evidence="11" id="KW-0175">Coiled coil</keyword>
<dbReference type="InterPro" id="IPR009080">
    <property type="entry name" value="tRNAsynth_Ia_anticodon-bd"/>
</dbReference>
<dbReference type="InterPro" id="IPR014729">
    <property type="entry name" value="Rossmann-like_a/b/a_fold"/>
</dbReference>
<evidence type="ECO:0000256" key="5">
    <source>
        <dbReference type="ARBA" id="ARBA00022840"/>
    </source>
</evidence>
<evidence type="ECO:0000256" key="2">
    <source>
        <dbReference type="ARBA" id="ARBA00013169"/>
    </source>
</evidence>
<keyword evidence="5 10" id="KW-0067">ATP-binding</keyword>
<evidence type="ECO:0000256" key="3">
    <source>
        <dbReference type="ARBA" id="ARBA00022598"/>
    </source>
</evidence>
<dbReference type="FunFam" id="3.40.50.620:FF:000020">
    <property type="entry name" value="Valine--tRNA ligase, mitochondrial"/>
    <property type="match status" value="1"/>
</dbReference>
<dbReference type="CDD" id="cd02908">
    <property type="entry name" value="Macro_OAADPr_deacetylase"/>
    <property type="match status" value="1"/>
</dbReference>
<dbReference type="CDD" id="cd07962">
    <property type="entry name" value="Anticodon_Ia_Val"/>
    <property type="match status" value="1"/>
</dbReference>
<comment type="catalytic activity">
    <reaction evidence="9">
        <text>tRNA(Val) + L-valine + ATP = L-valyl-tRNA(Val) + AMP + diphosphate</text>
        <dbReference type="Rhea" id="RHEA:10704"/>
        <dbReference type="Rhea" id="RHEA-COMP:9672"/>
        <dbReference type="Rhea" id="RHEA-COMP:9708"/>
        <dbReference type="ChEBI" id="CHEBI:30616"/>
        <dbReference type="ChEBI" id="CHEBI:33019"/>
        <dbReference type="ChEBI" id="CHEBI:57762"/>
        <dbReference type="ChEBI" id="CHEBI:78442"/>
        <dbReference type="ChEBI" id="CHEBI:78537"/>
        <dbReference type="ChEBI" id="CHEBI:456215"/>
        <dbReference type="EC" id="6.1.1.9"/>
    </reaction>
</comment>
<dbReference type="Pfam" id="PF08264">
    <property type="entry name" value="Anticodon_1"/>
    <property type="match status" value="1"/>
</dbReference>
<dbReference type="CDD" id="cd00817">
    <property type="entry name" value="ValRS_core"/>
    <property type="match status" value="1"/>
</dbReference>
<dbReference type="GO" id="GO:0004832">
    <property type="term" value="F:valine-tRNA ligase activity"/>
    <property type="evidence" value="ECO:0007669"/>
    <property type="project" value="UniProtKB-EC"/>
</dbReference>
<dbReference type="PANTHER" id="PTHR11946">
    <property type="entry name" value="VALYL-TRNA SYNTHETASES"/>
    <property type="match status" value="1"/>
</dbReference>
<accession>A0A8S0ZJC4</accession>
<dbReference type="Proteomes" id="UP000494106">
    <property type="component" value="Unassembled WGS sequence"/>
</dbReference>
<dbReference type="InterPro" id="IPR043472">
    <property type="entry name" value="Macro_dom-like"/>
</dbReference>
<dbReference type="GO" id="GO:0005829">
    <property type="term" value="C:cytosol"/>
    <property type="evidence" value="ECO:0007669"/>
    <property type="project" value="TreeGrafter"/>
</dbReference>
<dbReference type="Pfam" id="PF00133">
    <property type="entry name" value="tRNA-synt_1"/>
    <property type="match status" value="1"/>
</dbReference>
<keyword evidence="3 10" id="KW-0436">Ligase</keyword>
<dbReference type="EMBL" id="CADEBC010000478">
    <property type="protein sequence ID" value="CAB3232627.1"/>
    <property type="molecule type" value="Genomic_DNA"/>
</dbReference>
<evidence type="ECO:0000256" key="8">
    <source>
        <dbReference type="ARBA" id="ARBA00029936"/>
    </source>
</evidence>
<dbReference type="PANTHER" id="PTHR11946:SF109">
    <property type="entry name" value="VALINE--TRNA LIGASE"/>
    <property type="match status" value="1"/>
</dbReference>
<dbReference type="Pfam" id="PF01661">
    <property type="entry name" value="Macro"/>
    <property type="match status" value="1"/>
</dbReference>
<dbReference type="InterPro" id="IPR001412">
    <property type="entry name" value="aa-tRNA-synth_I_CS"/>
</dbReference>
<comment type="caution">
    <text evidence="13">The sequence shown here is derived from an EMBL/GenBank/DDBJ whole genome shotgun (WGS) entry which is preliminary data.</text>
</comment>
<dbReference type="InterPro" id="IPR002589">
    <property type="entry name" value="Macro_dom"/>
</dbReference>
<dbReference type="InterPro" id="IPR002300">
    <property type="entry name" value="aa-tRNA-synth_Ia"/>
</dbReference>
<dbReference type="PROSITE" id="PS00178">
    <property type="entry name" value="AA_TRNA_LIGASE_I"/>
    <property type="match status" value="1"/>
</dbReference>
<feature type="coiled-coil region" evidence="11">
    <location>
        <begin position="1112"/>
        <end position="1164"/>
    </location>
</feature>
<dbReference type="FunFam" id="3.90.740.10:FF:000005">
    <property type="entry name" value="Valine--tRNA ligase, mitochondrial"/>
    <property type="match status" value="1"/>
</dbReference>
<keyword evidence="6 10" id="KW-0648">Protein biosynthesis</keyword>
<dbReference type="InterPro" id="IPR009008">
    <property type="entry name" value="Val/Leu/Ile-tRNA-synth_edit"/>
</dbReference>
<dbReference type="NCBIfam" id="TIGR00422">
    <property type="entry name" value="valS"/>
    <property type="match status" value="1"/>
</dbReference>
<gene>
    <name evidence="13" type="ORF">APLA_LOCUS4928</name>
</gene>
<organism evidence="13 14">
    <name type="scientific">Arctia plantaginis</name>
    <name type="common">Wood tiger moth</name>
    <name type="synonym">Phalaena plantaginis</name>
    <dbReference type="NCBI Taxonomy" id="874455"/>
    <lineage>
        <taxon>Eukaryota</taxon>
        <taxon>Metazoa</taxon>
        <taxon>Ecdysozoa</taxon>
        <taxon>Arthropoda</taxon>
        <taxon>Hexapoda</taxon>
        <taxon>Insecta</taxon>
        <taxon>Pterygota</taxon>
        <taxon>Neoptera</taxon>
        <taxon>Endopterygota</taxon>
        <taxon>Lepidoptera</taxon>
        <taxon>Glossata</taxon>
        <taxon>Ditrysia</taxon>
        <taxon>Noctuoidea</taxon>
        <taxon>Erebidae</taxon>
        <taxon>Arctiinae</taxon>
        <taxon>Arctia</taxon>
    </lineage>
</organism>
<dbReference type="NCBIfam" id="NF004349">
    <property type="entry name" value="PRK05729.1"/>
    <property type="match status" value="1"/>
</dbReference>
<dbReference type="GO" id="GO:0002161">
    <property type="term" value="F:aminoacyl-tRNA deacylase activity"/>
    <property type="evidence" value="ECO:0007669"/>
    <property type="project" value="InterPro"/>
</dbReference>
<evidence type="ECO:0000256" key="9">
    <source>
        <dbReference type="ARBA" id="ARBA00047552"/>
    </source>
</evidence>
<dbReference type="InterPro" id="IPR033705">
    <property type="entry name" value="Anticodon_Ia_Val"/>
</dbReference>
<proteinExistence type="inferred from homology"/>
<dbReference type="OrthoDB" id="629407at2759"/>
<dbReference type="GO" id="GO:0006438">
    <property type="term" value="P:valyl-tRNA aminoacylation"/>
    <property type="evidence" value="ECO:0007669"/>
    <property type="project" value="InterPro"/>
</dbReference>
<dbReference type="Gene3D" id="1.10.730.10">
    <property type="entry name" value="Isoleucyl-tRNA Synthetase, Domain 1"/>
    <property type="match status" value="1"/>
</dbReference>
<dbReference type="GO" id="GO:0005524">
    <property type="term" value="F:ATP binding"/>
    <property type="evidence" value="ECO:0007669"/>
    <property type="project" value="UniProtKB-KW"/>
</dbReference>
<dbReference type="SUPFAM" id="SSF52374">
    <property type="entry name" value="Nucleotidylyl transferase"/>
    <property type="match status" value="1"/>
</dbReference>
<evidence type="ECO:0000256" key="7">
    <source>
        <dbReference type="ARBA" id="ARBA00023146"/>
    </source>
</evidence>
<dbReference type="InterPro" id="IPR013155">
    <property type="entry name" value="M/V/L/I-tRNA-synth_anticd-bd"/>
</dbReference>
<evidence type="ECO:0000256" key="1">
    <source>
        <dbReference type="ARBA" id="ARBA00005594"/>
    </source>
</evidence>
<evidence type="ECO:0000259" key="12">
    <source>
        <dbReference type="PROSITE" id="PS51154"/>
    </source>
</evidence>
<dbReference type="SUPFAM" id="SSF50677">
    <property type="entry name" value="ValRS/IleRS/LeuRS editing domain"/>
    <property type="match status" value="1"/>
</dbReference>
<dbReference type="EC" id="6.1.1.9" evidence="2"/>
<name>A0A8S0ZJC4_ARCPL</name>
<dbReference type="AlphaFoldDB" id="A0A8S0ZJC4"/>
<evidence type="ECO:0000256" key="11">
    <source>
        <dbReference type="SAM" id="Coils"/>
    </source>
</evidence>
<dbReference type="PRINTS" id="PR00986">
    <property type="entry name" value="TRNASYNTHVAL"/>
</dbReference>
<dbReference type="SUPFAM" id="SSF52949">
    <property type="entry name" value="Macro domain-like"/>
    <property type="match status" value="1"/>
</dbReference>
<evidence type="ECO:0000313" key="13">
    <source>
        <dbReference type="EMBL" id="CAB3232627.1"/>
    </source>
</evidence>